<evidence type="ECO:0000256" key="5">
    <source>
        <dbReference type="ARBA" id="ARBA00022833"/>
    </source>
</evidence>
<comment type="subcellular location">
    <subcellularLocation>
        <location evidence="1">Nucleus</location>
    </subcellularLocation>
</comment>
<evidence type="ECO:0000256" key="7">
    <source>
        <dbReference type="ARBA" id="ARBA00023242"/>
    </source>
</evidence>
<keyword evidence="5" id="KW-0862">Zinc</keyword>
<dbReference type="SMART" id="SM00355">
    <property type="entry name" value="ZnF_C2H2"/>
    <property type="match status" value="4"/>
</dbReference>
<accession>A0A0N4ZU98</accession>
<reference evidence="12" key="1">
    <citation type="submission" date="2017-02" db="UniProtKB">
        <authorList>
            <consortium name="WormBaseParasite"/>
        </authorList>
    </citation>
    <scope>IDENTIFICATION</scope>
</reference>
<name>A0A0N4ZU98_PARTI</name>
<dbReference type="WBParaSite" id="PTRK_0001216100.1">
    <property type="protein sequence ID" value="PTRK_0001216100.1"/>
    <property type="gene ID" value="PTRK_0001216100"/>
</dbReference>
<dbReference type="PROSITE" id="PS00028">
    <property type="entry name" value="ZINC_FINGER_C2H2_1"/>
    <property type="match status" value="1"/>
</dbReference>
<sequence length="409" mass="48027">MNRLKRQHYYTSNHEEEMSNSTITVNEDIEENVDIEGDDDQQLEDEYYYVEGGEYEEDEYIEVNKQMYTEYYEPVHINSTAQCPECSRIFYTSEQLMLHVENCMLEAFEREVSAIYDMHLRQVEASRTVNRYENSLVSNNKILSSSSQNFKDKEVGNHSNMVTYRPNYSTNEDDFDNEKFFQGIKARPIDLYENSNETVIHHEEEQIAYDEIDTDIHQEKICIEHVNVDELHIEGSDICNEPVSQEIKDNNIDKNIQNTTSVNNHEEVVDPLIKQSIPVNLTEQNMDGTYKLLRKPKMECPTCGLWLYRHNFSAHFRTHTGDQPHACPYCDKKFKTTSAQKVHVRAHTGEKPYHCMCCDYSALTKRNLDRHILNNHVNSPKKNVRVRKSVYRKSRDAYTNDKALPEEDS</sequence>
<evidence type="ECO:0000259" key="10">
    <source>
        <dbReference type="PROSITE" id="PS50157"/>
    </source>
</evidence>
<dbReference type="InterPro" id="IPR036236">
    <property type="entry name" value="Znf_C2H2_sf"/>
</dbReference>
<dbReference type="GO" id="GO:0005634">
    <property type="term" value="C:nucleus"/>
    <property type="evidence" value="ECO:0007669"/>
    <property type="project" value="UniProtKB-SubCell"/>
</dbReference>
<evidence type="ECO:0000256" key="1">
    <source>
        <dbReference type="ARBA" id="ARBA00004123"/>
    </source>
</evidence>
<dbReference type="InterPro" id="IPR013087">
    <property type="entry name" value="Znf_C2H2_type"/>
</dbReference>
<dbReference type="PANTHER" id="PTHR24404:SF114">
    <property type="entry name" value="KLUMPFUSS, ISOFORM B-RELATED"/>
    <property type="match status" value="1"/>
</dbReference>
<evidence type="ECO:0000256" key="8">
    <source>
        <dbReference type="PROSITE-ProRule" id="PRU00042"/>
    </source>
</evidence>
<evidence type="ECO:0000313" key="12">
    <source>
        <dbReference type="WBParaSite" id="PTRK_0001216100.1"/>
    </source>
</evidence>
<feature type="domain" description="C2H2-type" evidence="10">
    <location>
        <begin position="325"/>
        <end position="352"/>
    </location>
</feature>
<dbReference type="InterPro" id="IPR050589">
    <property type="entry name" value="Ikaros_C2H2-ZF"/>
</dbReference>
<dbReference type="GO" id="GO:0003700">
    <property type="term" value="F:DNA-binding transcription factor activity"/>
    <property type="evidence" value="ECO:0007669"/>
    <property type="project" value="TreeGrafter"/>
</dbReference>
<proteinExistence type="predicted"/>
<dbReference type="PROSITE" id="PS50157">
    <property type="entry name" value="ZINC_FINGER_C2H2_2"/>
    <property type="match status" value="1"/>
</dbReference>
<evidence type="ECO:0000256" key="4">
    <source>
        <dbReference type="ARBA" id="ARBA00022771"/>
    </source>
</evidence>
<dbReference type="Proteomes" id="UP000038045">
    <property type="component" value="Unplaced"/>
</dbReference>
<keyword evidence="11" id="KW-1185">Reference proteome</keyword>
<evidence type="ECO:0000256" key="9">
    <source>
        <dbReference type="SAM" id="MobiDB-lite"/>
    </source>
</evidence>
<dbReference type="GO" id="GO:0006357">
    <property type="term" value="P:regulation of transcription by RNA polymerase II"/>
    <property type="evidence" value="ECO:0007669"/>
    <property type="project" value="TreeGrafter"/>
</dbReference>
<dbReference type="SUPFAM" id="SSF57667">
    <property type="entry name" value="beta-beta-alpha zinc fingers"/>
    <property type="match status" value="1"/>
</dbReference>
<dbReference type="AlphaFoldDB" id="A0A0N4ZU98"/>
<dbReference type="STRING" id="131310.A0A0N4ZU98"/>
<feature type="region of interest" description="Disordered" evidence="9">
    <location>
        <begin position="1"/>
        <end position="25"/>
    </location>
</feature>
<dbReference type="FunFam" id="3.30.160.60:FF:000834">
    <property type="entry name" value="Uncharacterized protein"/>
    <property type="match status" value="1"/>
</dbReference>
<dbReference type="PANTHER" id="PTHR24404">
    <property type="entry name" value="ZINC FINGER PROTEIN"/>
    <property type="match status" value="1"/>
</dbReference>
<keyword evidence="6" id="KW-0238">DNA-binding</keyword>
<evidence type="ECO:0000256" key="2">
    <source>
        <dbReference type="ARBA" id="ARBA00022723"/>
    </source>
</evidence>
<protein>
    <submittedName>
        <fullName evidence="12">C2H2-type domain-containing protein</fullName>
    </submittedName>
</protein>
<evidence type="ECO:0000256" key="3">
    <source>
        <dbReference type="ARBA" id="ARBA00022737"/>
    </source>
</evidence>
<dbReference type="GO" id="GO:0000978">
    <property type="term" value="F:RNA polymerase II cis-regulatory region sequence-specific DNA binding"/>
    <property type="evidence" value="ECO:0007669"/>
    <property type="project" value="TreeGrafter"/>
</dbReference>
<keyword evidence="3" id="KW-0677">Repeat</keyword>
<keyword evidence="7" id="KW-0539">Nucleus</keyword>
<dbReference type="GO" id="GO:0008270">
    <property type="term" value="F:zinc ion binding"/>
    <property type="evidence" value="ECO:0007669"/>
    <property type="project" value="UniProtKB-KW"/>
</dbReference>
<keyword evidence="2" id="KW-0479">Metal-binding</keyword>
<keyword evidence="4 8" id="KW-0863">Zinc-finger</keyword>
<evidence type="ECO:0000313" key="11">
    <source>
        <dbReference type="Proteomes" id="UP000038045"/>
    </source>
</evidence>
<organism evidence="11 12">
    <name type="scientific">Parastrongyloides trichosuri</name>
    <name type="common">Possum-specific nematode worm</name>
    <dbReference type="NCBI Taxonomy" id="131310"/>
    <lineage>
        <taxon>Eukaryota</taxon>
        <taxon>Metazoa</taxon>
        <taxon>Ecdysozoa</taxon>
        <taxon>Nematoda</taxon>
        <taxon>Chromadorea</taxon>
        <taxon>Rhabditida</taxon>
        <taxon>Tylenchina</taxon>
        <taxon>Panagrolaimomorpha</taxon>
        <taxon>Strongyloidoidea</taxon>
        <taxon>Strongyloididae</taxon>
        <taxon>Parastrongyloides</taxon>
    </lineage>
</organism>
<evidence type="ECO:0000256" key="6">
    <source>
        <dbReference type="ARBA" id="ARBA00023125"/>
    </source>
</evidence>
<dbReference type="Gene3D" id="3.30.160.60">
    <property type="entry name" value="Classic Zinc Finger"/>
    <property type="match status" value="2"/>
</dbReference>